<dbReference type="GO" id="GO:0003724">
    <property type="term" value="F:RNA helicase activity"/>
    <property type="evidence" value="ECO:0007669"/>
    <property type="project" value="InterPro"/>
</dbReference>
<dbReference type="InterPro" id="IPR044742">
    <property type="entry name" value="DEAD/DEAH_RhlB"/>
</dbReference>
<dbReference type="InterPro" id="IPR014014">
    <property type="entry name" value="RNA_helicase_DEAD_Q_motif"/>
</dbReference>
<evidence type="ECO:0000256" key="1">
    <source>
        <dbReference type="ARBA" id="ARBA00022741"/>
    </source>
</evidence>
<evidence type="ECO:0008006" key="13">
    <source>
        <dbReference type="Google" id="ProtNLM"/>
    </source>
</evidence>
<keyword evidence="4" id="KW-0067">ATP-binding</keyword>
<feature type="region of interest" description="Disordered" evidence="7">
    <location>
        <begin position="559"/>
        <end position="635"/>
    </location>
</feature>
<dbReference type="PANTHER" id="PTHR47959">
    <property type="entry name" value="ATP-DEPENDENT RNA HELICASE RHLE-RELATED"/>
    <property type="match status" value="1"/>
</dbReference>
<dbReference type="GO" id="GO:0005829">
    <property type="term" value="C:cytosol"/>
    <property type="evidence" value="ECO:0007669"/>
    <property type="project" value="TreeGrafter"/>
</dbReference>
<dbReference type="CDD" id="cd18787">
    <property type="entry name" value="SF2_C_DEAD"/>
    <property type="match status" value="1"/>
</dbReference>
<feature type="domain" description="Helicase C-terminal" evidence="9">
    <location>
        <begin position="233"/>
        <end position="381"/>
    </location>
</feature>
<gene>
    <name evidence="11" type="ORF">JPH1_28230</name>
</gene>
<dbReference type="InterPro" id="IPR050079">
    <property type="entry name" value="DEAD_box_RNA_helicase"/>
</dbReference>
<dbReference type="Gene3D" id="3.40.50.300">
    <property type="entry name" value="P-loop containing nucleotide triphosphate hydrolases"/>
    <property type="match status" value="2"/>
</dbReference>
<dbReference type="PROSITE" id="PS51192">
    <property type="entry name" value="HELICASE_ATP_BIND_1"/>
    <property type="match status" value="1"/>
</dbReference>
<feature type="domain" description="Helicase ATP-binding" evidence="8">
    <location>
        <begin position="36"/>
        <end position="209"/>
    </location>
</feature>
<reference evidence="11 12" key="1">
    <citation type="submission" date="2019-09" db="EMBL/GenBank/DDBJ databases">
        <title>Complete genome sequence of Mycobacterium avium subsp. hominissuis strain JP-H-1.</title>
        <authorList>
            <person name="Kinoshita Y."/>
            <person name="Niwa H."/>
            <person name="Uchida-Fujii E."/>
            <person name="Nukada T."/>
        </authorList>
    </citation>
    <scope>NUCLEOTIDE SEQUENCE [LARGE SCALE GENOMIC DNA]</scope>
    <source>
        <strain evidence="11 12">JP-H-1</strain>
    </source>
</reference>
<dbReference type="AlphaFoldDB" id="A0AAI8X342"/>
<feature type="compositionally biased region" description="Basic and acidic residues" evidence="7">
    <location>
        <begin position="611"/>
        <end position="624"/>
    </location>
</feature>
<evidence type="ECO:0000259" key="9">
    <source>
        <dbReference type="PROSITE" id="PS51194"/>
    </source>
</evidence>
<keyword evidence="1" id="KW-0547">Nucleotide-binding</keyword>
<dbReference type="GO" id="GO:0005524">
    <property type="term" value="F:ATP binding"/>
    <property type="evidence" value="ECO:0007669"/>
    <property type="project" value="UniProtKB-KW"/>
</dbReference>
<proteinExistence type="inferred from homology"/>
<dbReference type="SMART" id="SM00490">
    <property type="entry name" value="HELICc"/>
    <property type="match status" value="1"/>
</dbReference>
<dbReference type="EMBL" id="AP020326">
    <property type="protein sequence ID" value="BBN48348.1"/>
    <property type="molecule type" value="Genomic_DNA"/>
</dbReference>
<dbReference type="PANTHER" id="PTHR47959:SF13">
    <property type="entry name" value="ATP-DEPENDENT RNA HELICASE RHLE"/>
    <property type="match status" value="1"/>
</dbReference>
<feature type="region of interest" description="Disordered" evidence="7">
    <location>
        <begin position="384"/>
        <end position="476"/>
    </location>
</feature>
<dbReference type="GO" id="GO:0003676">
    <property type="term" value="F:nucleic acid binding"/>
    <property type="evidence" value="ECO:0007669"/>
    <property type="project" value="InterPro"/>
</dbReference>
<accession>A0AAI8X342</accession>
<feature type="region of interest" description="Disordered" evidence="7">
    <location>
        <begin position="498"/>
        <end position="526"/>
    </location>
</feature>
<dbReference type="SUPFAM" id="SSF52540">
    <property type="entry name" value="P-loop containing nucleoside triphosphate hydrolases"/>
    <property type="match status" value="2"/>
</dbReference>
<evidence type="ECO:0000313" key="12">
    <source>
        <dbReference type="Proteomes" id="UP000327362"/>
    </source>
</evidence>
<evidence type="ECO:0000256" key="6">
    <source>
        <dbReference type="PROSITE-ProRule" id="PRU00552"/>
    </source>
</evidence>
<organism evidence="11 12">
    <name type="scientific">Mycobacterium avium subsp. hominissuis</name>
    <dbReference type="NCBI Taxonomy" id="439334"/>
    <lineage>
        <taxon>Bacteria</taxon>
        <taxon>Bacillati</taxon>
        <taxon>Actinomycetota</taxon>
        <taxon>Actinomycetes</taxon>
        <taxon>Mycobacteriales</taxon>
        <taxon>Mycobacteriaceae</taxon>
        <taxon>Mycobacterium</taxon>
        <taxon>Mycobacterium avium complex (MAC)</taxon>
    </lineage>
</organism>
<name>A0AAI8X342_MYCAV</name>
<protein>
    <recommendedName>
        <fullName evidence="13">DEAD/DEAH box helicase</fullName>
    </recommendedName>
</protein>
<dbReference type="PROSITE" id="PS51194">
    <property type="entry name" value="HELICASE_CTER"/>
    <property type="match status" value="1"/>
</dbReference>
<evidence type="ECO:0000259" key="8">
    <source>
        <dbReference type="PROSITE" id="PS51192"/>
    </source>
</evidence>
<feature type="compositionally biased region" description="Low complexity" evidence="7">
    <location>
        <begin position="466"/>
        <end position="476"/>
    </location>
</feature>
<feature type="domain" description="DEAD-box RNA helicase Q" evidence="10">
    <location>
        <begin position="5"/>
        <end position="33"/>
    </location>
</feature>
<feature type="compositionally biased region" description="Low complexity" evidence="7">
    <location>
        <begin position="432"/>
        <end position="452"/>
    </location>
</feature>
<dbReference type="PROSITE" id="PS51195">
    <property type="entry name" value="Q_MOTIF"/>
    <property type="match status" value="1"/>
</dbReference>
<comment type="similarity">
    <text evidence="5">Belongs to the DEAD box helicase family.</text>
</comment>
<evidence type="ECO:0000256" key="4">
    <source>
        <dbReference type="ARBA" id="ARBA00022840"/>
    </source>
</evidence>
<dbReference type="InterPro" id="IPR011545">
    <property type="entry name" value="DEAD/DEAH_box_helicase_dom"/>
</dbReference>
<dbReference type="Pfam" id="PF00271">
    <property type="entry name" value="Helicase_C"/>
    <property type="match status" value="1"/>
</dbReference>
<dbReference type="CDD" id="cd00268">
    <property type="entry name" value="DEADc"/>
    <property type="match status" value="1"/>
</dbReference>
<evidence type="ECO:0000256" key="5">
    <source>
        <dbReference type="ARBA" id="ARBA00038437"/>
    </source>
</evidence>
<evidence type="ECO:0000256" key="3">
    <source>
        <dbReference type="ARBA" id="ARBA00022806"/>
    </source>
</evidence>
<dbReference type="Proteomes" id="UP000327362">
    <property type="component" value="Chromosome"/>
</dbReference>
<evidence type="ECO:0000259" key="10">
    <source>
        <dbReference type="PROSITE" id="PS51195"/>
    </source>
</evidence>
<dbReference type="GO" id="GO:0016787">
    <property type="term" value="F:hydrolase activity"/>
    <property type="evidence" value="ECO:0007669"/>
    <property type="project" value="UniProtKB-KW"/>
</dbReference>
<keyword evidence="3" id="KW-0347">Helicase</keyword>
<dbReference type="InterPro" id="IPR001650">
    <property type="entry name" value="Helicase_C-like"/>
</dbReference>
<feature type="compositionally biased region" description="Low complexity" evidence="7">
    <location>
        <begin position="394"/>
        <end position="420"/>
    </location>
</feature>
<evidence type="ECO:0000256" key="2">
    <source>
        <dbReference type="ARBA" id="ARBA00022801"/>
    </source>
</evidence>
<evidence type="ECO:0000256" key="7">
    <source>
        <dbReference type="SAM" id="MobiDB-lite"/>
    </source>
</evidence>
<feature type="compositionally biased region" description="Basic and acidic residues" evidence="7">
    <location>
        <begin position="575"/>
        <end position="584"/>
    </location>
</feature>
<evidence type="ECO:0000313" key="11">
    <source>
        <dbReference type="EMBL" id="BBN48348.1"/>
    </source>
</evidence>
<feature type="compositionally biased region" description="Basic residues" evidence="7">
    <location>
        <begin position="625"/>
        <end position="635"/>
    </location>
</feature>
<feature type="short sequence motif" description="Q motif" evidence="6">
    <location>
        <begin position="5"/>
        <end position="33"/>
    </location>
</feature>
<dbReference type="SMART" id="SM00487">
    <property type="entry name" value="DEXDc"/>
    <property type="match status" value="1"/>
</dbReference>
<dbReference type="InterPro" id="IPR027417">
    <property type="entry name" value="P-loop_NTPase"/>
</dbReference>
<dbReference type="Pfam" id="PF00270">
    <property type="entry name" value="DEAD"/>
    <property type="match status" value="1"/>
</dbReference>
<keyword evidence="2" id="KW-0378">Hydrolase</keyword>
<sequence>MTTPKTFADLGVPARIVDALTARGITSPFPIQAETLPDTLAGRDVLGRGKTGSGKTLAFSIPLVGRLSTGNRRPARPTGLVLAPTRELATQITATLEPLAAAAGLRVSTIFGGVSQHRQVTALKAGVDIVVACPGRLEDLMRQRLITLEAVRVTVIDEADHMADLGFLPGVTRILAATPNDGQRLLFSATLDNGVDKLVTRFLRDAVLHSVDEANSPVSEMTHHVFHVDSAQAKKELVHRLASGTGRRILFLRTKHQARKLARQLTESGVPSVDLHGNLSQPARERNLAMFAAGSARVLVATDIAARGVHVDEVELVVHIDPPSEHKSYLHRSGRTARAGSAGDVVTVVLPEQREHTRALMRKAGIDVAPQRVTAGSEAVHALVGPIAPPKPPAAAGVPSHPAGPHRPAAAGTTAPAQRPVGEDDRGPRRPAPAGRTGPATRPSPRQPRPGQRGIGCSSTPLNHRLGLTGPGQQPGLAVRLSGGDRLQIGECGGQFAGRRAERARAGSHLAEDGDGQQPARRQPFDDGPVEAAVAELAADDDVGGWPYRQPAVEIGDVEAAPLAHPGAPGQVPRLADRHRRDVQAQHAQPAQRQPHRRGPLPAGQVQRPSGGREHVRVARENTGRRNRTQRRRAVRRVPLVPAMPVGFAHPHLLRPATLGPAAAC</sequence>
<dbReference type="InterPro" id="IPR014001">
    <property type="entry name" value="Helicase_ATP-bd"/>
</dbReference>